<dbReference type="EMBL" id="OOIL02001452">
    <property type="protein sequence ID" value="VFQ75648.1"/>
    <property type="molecule type" value="Genomic_DNA"/>
</dbReference>
<sequence>MAFSVGKTALYPFGRDTQMNAGSSSFRRGLHIELGAREKALLADDPSLRRFKSNSKSVRALRRVGDALTLVVAAGCCYEIYVKAFAREETRKASGSA</sequence>
<dbReference type="InterPro" id="IPR034573">
    <property type="entry name" value="SDH7"/>
</dbReference>
<dbReference type="OrthoDB" id="684848at2759"/>
<dbReference type="PANTHER" id="PTHR36041:SF2">
    <property type="entry name" value="SUCCINATE DEHYDROGENASE SUBUNIT 7A, MITOCHONDRIAL-RELATED"/>
    <property type="match status" value="1"/>
</dbReference>
<reference evidence="1 2" key="1">
    <citation type="submission" date="2018-04" db="EMBL/GenBank/DDBJ databases">
        <authorList>
            <person name="Vogel A."/>
        </authorList>
    </citation>
    <scope>NUCLEOTIDE SEQUENCE [LARGE SCALE GENOMIC DNA]</scope>
</reference>
<gene>
    <name evidence="1" type="ORF">CCAM_LOCUS17424</name>
</gene>
<protein>
    <submittedName>
        <fullName evidence="1">Uncharacterized protein</fullName>
    </submittedName>
</protein>
<dbReference type="PANTHER" id="PTHR36041">
    <property type="entry name" value="SUCCINATE DEHYDROGENASE SUBUNIT 7A, MITOCHONDRIAL-RELATED"/>
    <property type="match status" value="1"/>
</dbReference>
<evidence type="ECO:0000313" key="1">
    <source>
        <dbReference type="EMBL" id="VFQ75648.1"/>
    </source>
</evidence>
<dbReference type="AlphaFoldDB" id="A0A484LI16"/>
<name>A0A484LI16_9ASTE</name>
<keyword evidence="2" id="KW-1185">Reference proteome</keyword>
<dbReference type="Proteomes" id="UP000595140">
    <property type="component" value="Unassembled WGS sequence"/>
</dbReference>
<organism evidence="1 2">
    <name type="scientific">Cuscuta campestris</name>
    <dbReference type="NCBI Taxonomy" id="132261"/>
    <lineage>
        <taxon>Eukaryota</taxon>
        <taxon>Viridiplantae</taxon>
        <taxon>Streptophyta</taxon>
        <taxon>Embryophyta</taxon>
        <taxon>Tracheophyta</taxon>
        <taxon>Spermatophyta</taxon>
        <taxon>Magnoliopsida</taxon>
        <taxon>eudicotyledons</taxon>
        <taxon>Gunneridae</taxon>
        <taxon>Pentapetalae</taxon>
        <taxon>asterids</taxon>
        <taxon>lamiids</taxon>
        <taxon>Solanales</taxon>
        <taxon>Convolvulaceae</taxon>
        <taxon>Cuscuteae</taxon>
        <taxon>Cuscuta</taxon>
        <taxon>Cuscuta subgen. Grammica</taxon>
        <taxon>Cuscuta sect. Cleistogrammica</taxon>
    </lineage>
</organism>
<dbReference type="GO" id="GO:0045273">
    <property type="term" value="C:respiratory chain complex II (succinate dehydrogenase)"/>
    <property type="evidence" value="ECO:0007669"/>
    <property type="project" value="InterPro"/>
</dbReference>
<accession>A0A484LI16</accession>
<proteinExistence type="predicted"/>
<evidence type="ECO:0000313" key="2">
    <source>
        <dbReference type="Proteomes" id="UP000595140"/>
    </source>
</evidence>